<dbReference type="Proteomes" id="UP000660885">
    <property type="component" value="Unassembled WGS sequence"/>
</dbReference>
<gene>
    <name evidence="8" type="ORF">JMJ56_19515</name>
</gene>
<evidence type="ECO:0000313" key="9">
    <source>
        <dbReference type="Proteomes" id="UP000660885"/>
    </source>
</evidence>
<evidence type="ECO:0000256" key="7">
    <source>
        <dbReference type="SAM" id="MobiDB-lite"/>
    </source>
</evidence>
<evidence type="ECO:0000256" key="3">
    <source>
        <dbReference type="ARBA" id="ARBA00022578"/>
    </source>
</evidence>
<name>A0ABS1U6A4_9PROT</name>
<dbReference type="InterPro" id="IPR001207">
    <property type="entry name" value="Transposase_mutator"/>
</dbReference>
<evidence type="ECO:0000256" key="1">
    <source>
        <dbReference type="ARBA" id="ARBA00002190"/>
    </source>
</evidence>
<dbReference type="EMBL" id="JAETWB010000011">
    <property type="protein sequence ID" value="MBL6080210.1"/>
    <property type="molecule type" value="Genomic_DNA"/>
</dbReference>
<organism evidence="8 9">
    <name type="scientific">Belnapia arida</name>
    <dbReference type="NCBI Taxonomy" id="2804533"/>
    <lineage>
        <taxon>Bacteria</taxon>
        <taxon>Pseudomonadati</taxon>
        <taxon>Pseudomonadota</taxon>
        <taxon>Alphaproteobacteria</taxon>
        <taxon>Acetobacterales</taxon>
        <taxon>Roseomonadaceae</taxon>
        <taxon>Belnapia</taxon>
    </lineage>
</organism>
<comment type="similarity">
    <text evidence="2 6">Belongs to the transposase mutator family.</text>
</comment>
<feature type="region of interest" description="Disordered" evidence="7">
    <location>
        <begin position="1"/>
        <end position="27"/>
    </location>
</feature>
<sequence length="198" mass="21203">MPIQFRGAGHGEPCGRHGHGGRLQSRVSRPGTEIGECIHDFLARATEGDELNLWLDATEPKVCVAGRLVLVAVALTVGLNVDGRCEVLGMVVGSPEAEPVWLDVLRTLGPLGTARREACPLQCPKPPQGGGDEGAVRDLARCRVHFARNAFAHADKPNAASSRSGPTSPMRSRTRRAPNGRAHRRLDSAPRCRGSQRS</sequence>
<evidence type="ECO:0000313" key="8">
    <source>
        <dbReference type="EMBL" id="MBL6080210.1"/>
    </source>
</evidence>
<keyword evidence="6" id="KW-0814">Transposable element</keyword>
<evidence type="ECO:0000256" key="4">
    <source>
        <dbReference type="ARBA" id="ARBA00023125"/>
    </source>
</evidence>
<evidence type="ECO:0000256" key="6">
    <source>
        <dbReference type="RuleBase" id="RU365089"/>
    </source>
</evidence>
<dbReference type="Pfam" id="PF00872">
    <property type="entry name" value="Transposase_mut"/>
    <property type="match status" value="1"/>
</dbReference>
<keyword evidence="9" id="KW-1185">Reference proteome</keyword>
<dbReference type="PANTHER" id="PTHR33217">
    <property type="entry name" value="TRANSPOSASE FOR INSERTION SEQUENCE ELEMENT IS1081"/>
    <property type="match status" value="1"/>
</dbReference>
<keyword evidence="4 6" id="KW-0238">DNA-binding</keyword>
<reference evidence="8 9" key="1">
    <citation type="submission" date="2021-01" db="EMBL/GenBank/DDBJ databases">
        <title>Belnapia mucosa sp. nov. and Belnapia arida sp. nov., isolated from the Tabernas Desert (Almeria, Spain).</title>
        <authorList>
            <person name="Molina-Menor E."/>
            <person name="Vidal-Verdu A."/>
            <person name="Calonge A."/>
            <person name="Satari L."/>
            <person name="Pereto J."/>
            <person name="Porcar M."/>
        </authorList>
    </citation>
    <scope>NUCLEOTIDE SEQUENCE [LARGE SCALE GENOMIC DNA]</scope>
    <source>
        <strain evidence="8 9">T18</strain>
    </source>
</reference>
<evidence type="ECO:0000256" key="5">
    <source>
        <dbReference type="ARBA" id="ARBA00023172"/>
    </source>
</evidence>
<comment type="function">
    <text evidence="1 6">Required for the transposition of the insertion element.</text>
</comment>
<keyword evidence="3 6" id="KW-0815">Transposition</keyword>
<comment type="caution">
    <text evidence="8">The sequence shown here is derived from an EMBL/GenBank/DDBJ whole genome shotgun (WGS) entry which is preliminary data.</text>
</comment>
<accession>A0ABS1U6A4</accession>
<feature type="region of interest" description="Disordered" evidence="7">
    <location>
        <begin position="153"/>
        <end position="198"/>
    </location>
</feature>
<dbReference type="PANTHER" id="PTHR33217:SF7">
    <property type="entry name" value="TRANSPOSASE FOR INSERTION SEQUENCE ELEMENT IS1081"/>
    <property type="match status" value="1"/>
</dbReference>
<proteinExistence type="inferred from homology"/>
<protein>
    <recommendedName>
        <fullName evidence="6">Mutator family transposase</fullName>
    </recommendedName>
</protein>
<keyword evidence="5 6" id="KW-0233">DNA recombination</keyword>
<feature type="compositionally biased region" description="Polar residues" evidence="7">
    <location>
        <begin position="159"/>
        <end position="171"/>
    </location>
</feature>
<evidence type="ECO:0000256" key="2">
    <source>
        <dbReference type="ARBA" id="ARBA00010961"/>
    </source>
</evidence>
<feature type="compositionally biased region" description="Basic residues" evidence="7">
    <location>
        <begin position="172"/>
        <end position="184"/>
    </location>
</feature>